<dbReference type="AlphaFoldDB" id="A0A7W5B528"/>
<keyword evidence="1" id="KW-0812">Transmembrane</keyword>
<organism evidence="2 3">
    <name type="scientific">Paenibacillus phyllosphaerae</name>
    <dbReference type="NCBI Taxonomy" id="274593"/>
    <lineage>
        <taxon>Bacteria</taxon>
        <taxon>Bacillati</taxon>
        <taxon>Bacillota</taxon>
        <taxon>Bacilli</taxon>
        <taxon>Bacillales</taxon>
        <taxon>Paenibacillaceae</taxon>
        <taxon>Paenibacillus</taxon>
    </lineage>
</organism>
<keyword evidence="1" id="KW-0472">Membrane</keyword>
<dbReference type="EMBL" id="JACHXK010000034">
    <property type="protein sequence ID" value="MBB3114543.1"/>
    <property type="molecule type" value="Genomic_DNA"/>
</dbReference>
<keyword evidence="1" id="KW-1133">Transmembrane helix</keyword>
<comment type="caution">
    <text evidence="2">The sequence shown here is derived from an EMBL/GenBank/DDBJ whole genome shotgun (WGS) entry which is preliminary data.</text>
</comment>
<dbReference type="RefSeq" id="WP_183604573.1">
    <property type="nucleotide sequence ID" value="NZ_JACHXK010000034.1"/>
</dbReference>
<feature type="transmembrane region" description="Helical" evidence="1">
    <location>
        <begin position="20"/>
        <end position="41"/>
    </location>
</feature>
<keyword evidence="3" id="KW-1185">Reference proteome</keyword>
<feature type="transmembrane region" description="Helical" evidence="1">
    <location>
        <begin position="143"/>
        <end position="163"/>
    </location>
</feature>
<feature type="transmembrane region" description="Helical" evidence="1">
    <location>
        <begin position="61"/>
        <end position="79"/>
    </location>
</feature>
<dbReference type="Proteomes" id="UP000570361">
    <property type="component" value="Unassembled WGS sequence"/>
</dbReference>
<evidence type="ECO:0000313" key="3">
    <source>
        <dbReference type="Proteomes" id="UP000570361"/>
    </source>
</evidence>
<evidence type="ECO:0000256" key="1">
    <source>
        <dbReference type="SAM" id="Phobius"/>
    </source>
</evidence>
<reference evidence="2 3" key="1">
    <citation type="submission" date="2020-08" db="EMBL/GenBank/DDBJ databases">
        <title>Genomic Encyclopedia of Type Strains, Phase III (KMG-III): the genomes of soil and plant-associated and newly described type strains.</title>
        <authorList>
            <person name="Whitman W."/>
        </authorList>
    </citation>
    <scope>NUCLEOTIDE SEQUENCE [LARGE SCALE GENOMIC DNA]</scope>
    <source>
        <strain evidence="2 3">CECT 5862</strain>
    </source>
</reference>
<evidence type="ECO:0008006" key="4">
    <source>
        <dbReference type="Google" id="ProtNLM"/>
    </source>
</evidence>
<feature type="transmembrane region" description="Helical" evidence="1">
    <location>
        <begin position="99"/>
        <end position="123"/>
    </location>
</feature>
<feature type="transmembrane region" description="Helical" evidence="1">
    <location>
        <begin position="214"/>
        <end position="232"/>
    </location>
</feature>
<protein>
    <recommendedName>
        <fullName evidence="4">ABC transporter permease</fullName>
    </recommendedName>
</protein>
<proteinExistence type="predicted"/>
<feature type="transmembrane region" description="Helical" evidence="1">
    <location>
        <begin position="172"/>
        <end position="194"/>
    </location>
</feature>
<evidence type="ECO:0000313" key="2">
    <source>
        <dbReference type="EMBL" id="MBB3114543.1"/>
    </source>
</evidence>
<sequence>MSSWQGALVLFRHEMRRSWVGIVVTMAFFTYIAFALMLVMGETIGEQASGETSNEAWFIDFMFLTLLPNIAFTMNRTAFKYWSTNPFTRKLAYWRTMPISLDSIVMARMLQLVVTLALVGIYYFAIQYAMVGELRDILTIGQYVLFILPWMGYALLVSSLYMFAEQTVNGKIYMVICILCIVLYALLVLGLWWIDLQPVSLTLQWAKEGNGLPAIVMLMAGAAVLLAAGHVVRNKLLKRSLINA</sequence>
<gene>
    <name evidence="2" type="ORF">FHS18_006664</name>
</gene>
<accession>A0A7W5B528</accession>
<name>A0A7W5B528_9BACL</name>